<dbReference type="EMBL" id="FONV01000002">
    <property type="protein sequence ID" value="SFE50340.1"/>
    <property type="molecule type" value="Genomic_DNA"/>
</dbReference>
<dbReference type="AlphaFoldDB" id="A0A1I2B599"/>
<sequence length="236" mass="24695">MRKSTRGLITACAGLAAGAAFGAAPAAADPGWWPPGYELGYYNTMSDCNGYANSMFLMNADYDCDFYSQRVVTPYVLVIQRPVRIVQQPVVDYEPAPVAQQPVMDQPAPVAEEPAPVAEEPAPVAEEPTGGALVSSEKPAKAHKKHKKHKGGNGDEGDGQGQAQAQGHAQDTGYAQNDQAQAMNDEPGNGGPACDCNNAGVLAVPAAPVQVVPVGGPVVVSGGYYQSYGGWHHPWH</sequence>
<feature type="signal peptide" evidence="2">
    <location>
        <begin position="1"/>
        <end position="22"/>
    </location>
</feature>
<evidence type="ECO:0000313" key="3">
    <source>
        <dbReference type="EMBL" id="SFE50340.1"/>
    </source>
</evidence>
<dbReference type="RefSeq" id="WP_093610091.1">
    <property type="nucleotide sequence ID" value="NZ_BOMT01000015.1"/>
</dbReference>
<feature type="region of interest" description="Disordered" evidence="1">
    <location>
        <begin position="105"/>
        <end position="174"/>
    </location>
</feature>
<keyword evidence="4" id="KW-1185">Reference proteome</keyword>
<feature type="chain" id="PRO_5038994382" description="Secreted protein" evidence="2">
    <location>
        <begin position="23"/>
        <end position="236"/>
    </location>
</feature>
<dbReference type="PROSITE" id="PS51318">
    <property type="entry name" value="TAT"/>
    <property type="match status" value="1"/>
</dbReference>
<evidence type="ECO:0000256" key="2">
    <source>
        <dbReference type="SAM" id="SignalP"/>
    </source>
</evidence>
<evidence type="ECO:0000313" key="4">
    <source>
        <dbReference type="Proteomes" id="UP000199645"/>
    </source>
</evidence>
<dbReference type="InterPro" id="IPR006311">
    <property type="entry name" value="TAT_signal"/>
</dbReference>
<dbReference type="Proteomes" id="UP000199645">
    <property type="component" value="Unassembled WGS sequence"/>
</dbReference>
<dbReference type="STRING" id="35752.SAMN05421541_10275"/>
<feature type="compositionally biased region" description="Low complexity" evidence="1">
    <location>
        <begin position="161"/>
        <end position="171"/>
    </location>
</feature>
<organism evidence="3 4">
    <name type="scientific">Actinoplanes philippinensis</name>
    <dbReference type="NCBI Taxonomy" id="35752"/>
    <lineage>
        <taxon>Bacteria</taxon>
        <taxon>Bacillati</taxon>
        <taxon>Actinomycetota</taxon>
        <taxon>Actinomycetes</taxon>
        <taxon>Micromonosporales</taxon>
        <taxon>Micromonosporaceae</taxon>
        <taxon>Actinoplanes</taxon>
    </lineage>
</organism>
<dbReference type="OrthoDB" id="3298832at2"/>
<feature type="compositionally biased region" description="Low complexity" evidence="1">
    <location>
        <begin position="107"/>
        <end position="128"/>
    </location>
</feature>
<accession>A0A1I2B599</accession>
<feature type="compositionally biased region" description="Basic residues" evidence="1">
    <location>
        <begin position="141"/>
        <end position="151"/>
    </location>
</feature>
<evidence type="ECO:0000256" key="1">
    <source>
        <dbReference type="SAM" id="MobiDB-lite"/>
    </source>
</evidence>
<name>A0A1I2B599_9ACTN</name>
<proteinExistence type="predicted"/>
<protein>
    <recommendedName>
        <fullName evidence="5">Secreted protein</fullName>
    </recommendedName>
</protein>
<evidence type="ECO:0008006" key="5">
    <source>
        <dbReference type="Google" id="ProtNLM"/>
    </source>
</evidence>
<keyword evidence="2" id="KW-0732">Signal</keyword>
<gene>
    <name evidence="3" type="ORF">SAMN05421541_10275</name>
</gene>
<reference evidence="3 4" key="1">
    <citation type="submission" date="2016-10" db="EMBL/GenBank/DDBJ databases">
        <authorList>
            <person name="de Groot N.N."/>
        </authorList>
    </citation>
    <scope>NUCLEOTIDE SEQUENCE [LARGE SCALE GENOMIC DNA]</scope>
    <source>
        <strain evidence="3 4">DSM 43019</strain>
    </source>
</reference>